<dbReference type="GO" id="GO:0016272">
    <property type="term" value="C:prefoldin complex"/>
    <property type="evidence" value="ECO:0007669"/>
    <property type="project" value="InterPro"/>
</dbReference>
<dbReference type="FunFam" id="1.10.287.370:FF:000003">
    <property type="entry name" value="Prefoldin subunit 6"/>
    <property type="match status" value="1"/>
</dbReference>
<dbReference type="GO" id="GO:0051131">
    <property type="term" value="P:chaperone-mediated protein complex assembly"/>
    <property type="evidence" value="ECO:0007669"/>
    <property type="project" value="TreeGrafter"/>
</dbReference>
<dbReference type="AlphaFoldDB" id="A0A8H7VPH0"/>
<gene>
    <name evidence="4" type="ORF">INT45_014266</name>
</gene>
<dbReference type="Pfam" id="PF01920">
    <property type="entry name" value="Prefoldin_2"/>
    <property type="match status" value="1"/>
</dbReference>
<dbReference type="OrthoDB" id="248120at2759"/>
<feature type="coiled-coil region" evidence="3">
    <location>
        <begin position="4"/>
        <end position="116"/>
    </location>
</feature>
<dbReference type="Proteomes" id="UP000646827">
    <property type="component" value="Unassembled WGS sequence"/>
</dbReference>
<dbReference type="GO" id="GO:0006457">
    <property type="term" value="P:protein folding"/>
    <property type="evidence" value="ECO:0007669"/>
    <property type="project" value="InterPro"/>
</dbReference>
<protein>
    <recommendedName>
        <fullName evidence="6">Prefoldin subunit 6</fullName>
    </recommendedName>
</protein>
<comment type="similarity">
    <text evidence="1">Belongs to the prefoldin subunit beta family.</text>
</comment>
<evidence type="ECO:0000313" key="5">
    <source>
        <dbReference type="Proteomes" id="UP000646827"/>
    </source>
</evidence>
<dbReference type="Gene3D" id="1.10.287.370">
    <property type="match status" value="1"/>
</dbReference>
<dbReference type="InterPro" id="IPR002777">
    <property type="entry name" value="PFD_beta-like"/>
</dbReference>
<accession>A0A8H7VPH0</accession>
<dbReference type="InterPro" id="IPR009053">
    <property type="entry name" value="Prefoldin"/>
</dbReference>
<organism evidence="4 5">
    <name type="scientific">Circinella minor</name>
    <dbReference type="NCBI Taxonomy" id="1195481"/>
    <lineage>
        <taxon>Eukaryota</taxon>
        <taxon>Fungi</taxon>
        <taxon>Fungi incertae sedis</taxon>
        <taxon>Mucoromycota</taxon>
        <taxon>Mucoromycotina</taxon>
        <taxon>Mucoromycetes</taxon>
        <taxon>Mucorales</taxon>
        <taxon>Lichtheimiaceae</taxon>
        <taxon>Circinella</taxon>
    </lineage>
</organism>
<evidence type="ECO:0000256" key="2">
    <source>
        <dbReference type="ARBA" id="ARBA00023186"/>
    </source>
</evidence>
<dbReference type="PANTHER" id="PTHR21431:SF0">
    <property type="entry name" value="PREFOLDIN SUBUNIT 6"/>
    <property type="match status" value="1"/>
</dbReference>
<dbReference type="SUPFAM" id="SSF46579">
    <property type="entry name" value="Prefoldin"/>
    <property type="match status" value="1"/>
</dbReference>
<dbReference type="PANTHER" id="PTHR21431">
    <property type="entry name" value="PREFOLDIN SUBUNIT 6"/>
    <property type="match status" value="1"/>
</dbReference>
<evidence type="ECO:0000256" key="1">
    <source>
        <dbReference type="ARBA" id="ARBA00008045"/>
    </source>
</evidence>
<keyword evidence="5" id="KW-1185">Reference proteome</keyword>
<dbReference type="CDD" id="cd23161">
    <property type="entry name" value="Prefoldin_6"/>
    <property type="match status" value="1"/>
</dbReference>
<evidence type="ECO:0000256" key="3">
    <source>
        <dbReference type="SAM" id="Coils"/>
    </source>
</evidence>
<keyword evidence="3" id="KW-0175">Coiled coil</keyword>
<dbReference type="GO" id="GO:0005737">
    <property type="term" value="C:cytoplasm"/>
    <property type="evidence" value="ECO:0007669"/>
    <property type="project" value="TreeGrafter"/>
</dbReference>
<sequence>MSSLSVLEAKLETESRAFQQLQKELSTAIEARQRLDSQQQENEVVSKEFEHLEDDASIFKLIGPVLVKQEKGEAVGNVKNRLELINKEIERIEKQLQDLTEKSEKKKGELAQLQMQFQQATGKA</sequence>
<name>A0A8H7VPH0_9FUNG</name>
<dbReference type="EMBL" id="JAEPRB010000016">
    <property type="protein sequence ID" value="KAG2226522.1"/>
    <property type="molecule type" value="Genomic_DNA"/>
</dbReference>
<reference evidence="4 5" key="1">
    <citation type="submission" date="2020-12" db="EMBL/GenBank/DDBJ databases">
        <title>Metabolic potential, ecology and presence of endohyphal bacteria is reflected in genomic diversity of Mucoromycotina.</title>
        <authorList>
            <person name="Muszewska A."/>
            <person name="Okrasinska A."/>
            <person name="Steczkiewicz K."/>
            <person name="Drgas O."/>
            <person name="Orlowska M."/>
            <person name="Perlinska-Lenart U."/>
            <person name="Aleksandrzak-Piekarczyk T."/>
            <person name="Szatraj K."/>
            <person name="Zielenkiewicz U."/>
            <person name="Pilsyk S."/>
            <person name="Malc E."/>
            <person name="Mieczkowski P."/>
            <person name="Kruszewska J.S."/>
            <person name="Biernat P."/>
            <person name="Pawlowska J."/>
        </authorList>
    </citation>
    <scope>NUCLEOTIDE SEQUENCE [LARGE SCALE GENOMIC DNA]</scope>
    <source>
        <strain evidence="4 5">CBS 142.35</strain>
    </source>
</reference>
<dbReference type="GO" id="GO:0051087">
    <property type="term" value="F:protein-folding chaperone binding"/>
    <property type="evidence" value="ECO:0007669"/>
    <property type="project" value="TreeGrafter"/>
</dbReference>
<comment type="caution">
    <text evidence="4">The sequence shown here is derived from an EMBL/GenBank/DDBJ whole genome shotgun (WGS) entry which is preliminary data.</text>
</comment>
<evidence type="ECO:0000313" key="4">
    <source>
        <dbReference type="EMBL" id="KAG2226522.1"/>
    </source>
</evidence>
<evidence type="ECO:0008006" key="6">
    <source>
        <dbReference type="Google" id="ProtNLM"/>
    </source>
</evidence>
<proteinExistence type="inferred from homology"/>
<keyword evidence="2" id="KW-0143">Chaperone</keyword>
<dbReference type="GO" id="GO:0051082">
    <property type="term" value="F:unfolded protein binding"/>
    <property type="evidence" value="ECO:0007669"/>
    <property type="project" value="InterPro"/>
</dbReference>